<dbReference type="EMBL" id="BJXR01000040">
    <property type="protein sequence ID" value="GEN10763.1"/>
    <property type="molecule type" value="Genomic_DNA"/>
</dbReference>
<dbReference type="InterPro" id="IPR010838">
    <property type="entry name" value="DUF1444"/>
</dbReference>
<dbReference type="STRING" id="1334629.MFUL124B02_40665"/>
<dbReference type="Proteomes" id="UP000183760">
    <property type="component" value="Unassembled WGS sequence"/>
</dbReference>
<dbReference type="AlphaFoldDB" id="A0A511TAZ6"/>
<reference evidence="1 4" key="2">
    <citation type="submission" date="2019-07" db="EMBL/GenBank/DDBJ databases">
        <title>Whole genome shotgun sequence of Myxococcus fulvus NBRC 100333.</title>
        <authorList>
            <person name="Hosoyama A."/>
            <person name="Uohara A."/>
            <person name="Ohji S."/>
            <person name="Ichikawa N."/>
        </authorList>
    </citation>
    <scope>NUCLEOTIDE SEQUENCE [LARGE SCALE GENOMIC DNA]</scope>
    <source>
        <strain evidence="1 4">NBRC 100333</strain>
    </source>
</reference>
<sequence length="427" mass="47650">MGFFKKLFGFGKKDEDTQAPVDPREYLLRETESVLNADPAVSQVTRLPGEYGLGFLYHGKEMRTYLENLFAETREVSPEERTRIIERFISAISNPGGSSLTWEEARERLLPVPRAASFGGQMPTGAHASSFMVEKRTLPFLRELLVVDLPETSMYVQPDLLQQWGVSVDEAFQAAYAHLDTLRDVGVELQEERPSPLWSVDSNDTYEASRLLLPGFLASFAGKVKGRPVAAIPTRSMMLITGDQDPVMLERLCDVAEREHEASSRGISFALYTVDDAGRVVPYRRPGDDALAQRIRGNHARFAMVEYGEQKALLEAQHQSSELDVFVASFSVIVRDRDSRPISWCSWGREVDSMLPETDVVIIEAAREGSDELCMVPFAEVLRLAGHCLTPVPGAWPPRHRTLSWPDDAVLEQLRAATVDPGSIVDP</sequence>
<dbReference type="EMBL" id="FOIB01000012">
    <property type="protein sequence ID" value="SEU37677.1"/>
    <property type="molecule type" value="Genomic_DNA"/>
</dbReference>
<organism evidence="1 4">
    <name type="scientific">Myxococcus fulvus</name>
    <dbReference type="NCBI Taxonomy" id="33"/>
    <lineage>
        <taxon>Bacteria</taxon>
        <taxon>Pseudomonadati</taxon>
        <taxon>Myxococcota</taxon>
        <taxon>Myxococcia</taxon>
        <taxon>Myxococcales</taxon>
        <taxon>Cystobacterineae</taxon>
        <taxon>Myxococcaceae</taxon>
        <taxon>Myxococcus</taxon>
    </lineage>
</organism>
<comment type="caution">
    <text evidence="1">The sequence shown here is derived from an EMBL/GenBank/DDBJ whole genome shotgun (WGS) entry which is preliminary data.</text>
</comment>
<protein>
    <recommendedName>
        <fullName evidence="5">DUF1444 family protein</fullName>
    </recommendedName>
</protein>
<gene>
    <name evidence="1" type="ORF">MFU01_58000</name>
    <name evidence="2" type="ORF">SAMN05443572_112187</name>
</gene>
<evidence type="ECO:0000313" key="2">
    <source>
        <dbReference type="EMBL" id="SEU37677.1"/>
    </source>
</evidence>
<dbReference type="Pfam" id="PF07285">
    <property type="entry name" value="DUF1444"/>
    <property type="match status" value="1"/>
</dbReference>
<evidence type="ECO:0000313" key="3">
    <source>
        <dbReference type="Proteomes" id="UP000183760"/>
    </source>
</evidence>
<keyword evidence="3" id="KW-1185">Reference proteome</keyword>
<accession>A0A511TAZ6</accession>
<evidence type="ECO:0000313" key="4">
    <source>
        <dbReference type="Proteomes" id="UP000321514"/>
    </source>
</evidence>
<name>A0A511TAZ6_MYXFU</name>
<proteinExistence type="predicted"/>
<evidence type="ECO:0008006" key="5">
    <source>
        <dbReference type="Google" id="ProtNLM"/>
    </source>
</evidence>
<dbReference type="Proteomes" id="UP000321514">
    <property type="component" value="Unassembled WGS sequence"/>
</dbReference>
<reference evidence="2 3" key="1">
    <citation type="submission" date="2016-10" db="EMBL/GenBank/DDBJ databases">
        <authorList>
            <person name="Varghese N."/>
            <person name="Submissions S."/>
        </authorList>
    </citation>
    <scope>NUCLEOTIDE SEQUENCE [LARGE SCALE GENOMIC DNA]</scope>
    <source>
        <strain evidence="2 3">DSM 16525</strain>
    </source>
</reference>
<dbReference type="RefSeq" id="WP_052771345.1">
    <property type="nucleotide sequence ID" value="NZ_BJXR01000040.1"/>
</dbReference>
<evidence type="ECO:0000313" key="1">
    <source>
        <dbReference type="EMBL" id="GEN10763.1"/>
    </source>
</evidence>
<dbReference type="OrthoDB" id="259915at2"/>